<feature type="region of interest" description="Disordered" evidence="2">
    <location>
        <begin position="469"/>
        <end position="504"/>
    </location>
</feature>
<dbReference type="GO" id="GO:0006897">
    <property type="term" value="P:endocytosis"/>
    <property type="evidence" value="ECO:0007669"/>
    <property type="project" value="TreeGrafter"/>
</dbReference>
<feature type="compositionally biased region" description="Polar residues" evidence="2">
    <location>
        <begin position="753"/>
        <end position="766"/>
    </location>
</feature>
<dbReference type="GO" id="GO:0005509">
    <property type="term" value="F:calcium ion binding"/>
    <property type="evidence" value="ECO:0007669"/>
    <property type="project" value="InterPro"/>
</dbReference>
<dbReference type="PROSITE" id="PS50222">
    <property type="entry name" value="EF_HAND_2"/>
    <property type="match status" value="2"/>
</dbReference>
<feature type="compositionally biased region" description="Basic and acidic residues" evidence="2">
    <location>
        <begin position="494"/>
        <end position="504"/>
    </location>
</feature>
<dbReference type="GO" id="GO:0016197">
    <property type="term" value="P:endosomal transport"/>
    <property type="evidence" value="ECO:0007669"/>
    <property type="project" value="TreeGrafter"/>
</dbReference>
<dbReference type="InterPro" id="IPR011992">
    <property type="entry name" value="EF-hand-dom_pair"/>
</dbReference>
<dbReference type="PANTHER" id="PTHR11216:SF161">
    <property type="entry name" value="CALCIUM-BINDING EF HAND FAMILY PROTEIN"/>
    <property type="match status" value="1"/>
</dbReference>
<dbReference type="EMBL" id="JABFUD020000018">
    <property type="protein sequence ID" value="KAI5066215.1"/>
    <property type="molecule type" value="Genomic_DNA"/>
</dbReference>
<dbReference type="Gene3D" id="1.10.238.10">
    <property type="entry name" value="EF-hand"/>
    <property type="match status" value="2"/>
</dbReference>
<feature type="coiled-coil region" evidence="1">
    <location>
        <begin position="606"/>
        <end position="633"/>
    </location>
</feature>
<feature type="compositionally biased region" description="Basic and acidic residues" evidence="2">
    <location>
        <begin position="715"/>
        <end position="729"/>
    </location>
</feature>
<dbReference type="InterPro" id="IPR000261">
    <property type="entry name" value="EH_dom"/>
</dbReference>
<dbReference type="PROSITE" id="PS50031">
    <property type="entry name" value="EH"/>
    <property type="match status" value="2"/>
</dbReference>
<dbReference type="Proteomes" id="UP000886520">
    <property type="component" value="Chromosome 18"/>
</dbReference>
<feature type="domain" description="EH" evidence="3">
    <location>
        <begin position="3"/>
        <end position="93"/>
    </location>
</feature>
<feature type="compositionally biased region" description="Low complexity" evidence="2">
    <location>
        <begin position="157"/>
        <end position="186"/>
    </location>
</feature>
<feature type="coiled-coil region" evidence="1">
    <location>
        <begin position="505"/>
        <end position="560"/>
    </location>
</feature>
<dbReference type="SMART" id="SM00054">
    <property type="entry name" value="EFh"/>
    <property type="match status" value="4"/>
</dbReference>
<dbReference type="GO" id="GO:0005737">
    <property type="term" value="C:cytoplasm"/>
    <property type="evidence" value="ECO:0007669"/>
    <property type="project" value="TreeGrafter"/>
</dbReference>
<dbReference type="GO" id="GO:0005886">
    <property type="term" value="C:plasma membrane"/>
    <property type="evidence" value="ECO:0007669"/>
    <property type="project" value="TreeGrafter"/>
</dbReference>
<dbReference type="InterPro" id="IPR002048">
    <property type="entry name" value="EF_hand_dom"/>
</dbReference>
<reference evidence="5" key="1">
    <citation type="submission" date="2021-01" db="EMBL/GenBank/DDBJ databases">
        <title>Adiantum capillus-veneris genome.</title>
        <authorList>
            <person name="Fang Y."/>
            <person name="Liao Q."/>
        </authorList>
    </citation>
    <scope>NUCLEOTIDE SEQUENCE</scope>
    <source>
        <strain evidence="5">H3</strain>
        <tissue evidence="5">Leaf</tissue>
    </source>
</reference>
<dbReference type="PANTHER" id="PTHR11216">
    <property type="entry name" value="EH DOMAIN"/>
    <property type="match status" value="1"/>
</dbReference>
<dbReference type="Pfam" id="PF12763">
    <property type="entry name" value="EH"/>
    <property type="match status" value="2"/>
</dbReference>
<feature type="domain" description="EF-hand" evidence="4">
    <location>
        <begin position="2"/>
        <end position="37"/>
    </location>
</feature>
<evidence type="ECO:0000313" key="6">
    <source>
        <dbReference type="Proteomes" id="UP000886520"/>
    </source>
</evidence>
<protein>
    <submittedName>
        <fullName evidence="5">Uncharacterized protein</fullName>
    </submittedName>
</protein>
<gene>
    <name evidence="5" type="ORF">GOP47_0018839</name>
</gene>
<keyword evidence="1" id="KW-0175">Coiled coil</keyword>
<feature type="region of interest" description="Disordered" evidence="2">
    <location>
        <begin position="238"/>
        <end position="299"/>
    </location>
</feature>
<keyword evidence="6" id="KW-1185">Reference proteome</keyword>
<evidence type="ECO:0000259" key="3">
    <source>
        <dbReference type="PROSITE" id="PS50031"/>
    </source>
</evidence>
<proteinExistence type="predicted"/>
<feature type="domain" description="EF-hand" evidence="4">
    <location>
        <begin position="343"/>
        <end position="378"/>
    </location>
</feature>
<evidence type="ECO:0000313" key="5">
    <source>
        <dbReference type="EMBL" id="KAI5066215.1"/>
    </source>
</evidence>
<dbReference type="AlphaFoldDB" id="A0A9D4UE58"/>
<feature type="region of interest" description="Disordered" evidence="2">
    <location>
        <begin position="110"/>
        <end position="205"/>
    </location>
</feature>
<comment type="caution">
    <text evidence="5">The sequence shown here is derived from an EMBL/GenBank/DDBJ whole genome shotgun (WGS) entry which is preliminary data.</text>
</comment>
<accession>A0A9D4UE58</accession>
<feature type="compositionally biased region" description="Polar residues" evidence="2">
    <location>
        <begin position="125"/>
        <end position="142"/>
    </location>
</feature>
<evidence type="ECO:0000259" key="4">
    <source>
        <dbReference type="PROSITE" id="PS50222"/>
    </source>
</evidence>
<sequence>MSSPDLFDVYFQRADTDRDGRISGQEAVSFFQGTNLNRDVLARIWQYADQGQTGYLSRAQFYNALKLVTVAQTGRELTPAIVSRALNGPAASQIPAPQIQFTQGPVPFAPLVQAPGGGRPVQPMGSPTQAYQQYPAANSSAGSGPVLPTVLNKQGNPAAAPRPAGTPADWPTNKSSSWPGPSSNTSLNGAPAPPSITQGGSLSGSSSAIKSDFDFFGGDVFTAVPGKASVVGSQSLLSSAAPQTSQPTGTASQMSQPRGMQEMNHASTPSSTPARVLQPVSTSVGQPGRGIGPSPGIDASKTWPKMTDAIVRRYTKIFFDVDSDKDGKISGTQARDLFLSWQLPREVLKQIWDLSDQDHDSMLSLREFCVALYLMERHRERRVLPAAINAAVYFDESGIQALRISEAQVAVVQNSAGYNVPAWRQNPGTLQAPGPGLPPRPVSLGQSPVRTPIPASSRGGFVPVQMPQANWTGPGVDMKQGPQLVSNDSTVRSKHQEAAGGERKVQEFEKQFMDSKEKMEFYRTKLQDVVLFKTRCDNRLAEITDKAAADKREVESLAKRYDEKYKQAGESQSRLHADEAAFRDIQERRLELHNALVRMEQGGDLNAFLQVRADRLQNDLDELKKALNTKCKQFGLRMKPISVLEIPFGWQPGIQESAAQWDEEWDKFEEEGFECVQEFMEEGTAGSDASKPKTVASWDESGQQEDDYEPSSPKSDVHEEGASIPDKNHTVSAEDQQDKKAENGDQKDVSLSDPKQSLSGISSIKNTWDPHKFNHMPPSPKSKFDDSFSNGGEWDSVFNHTKDGTQSSASRGASHNSDVQAGKPSSGSIFGSDDPFDKLSISSHEKDDLPSFGPIRTKERPSVFFDASVPSTPLHSSYSPGPISGGSFFDDSVPSTPAYSNNASGFGSSRESLTRFDSFSSMSSDFPHPSDSFARFDSFNYASSGPTRGFTSFDEPDTLGNGAFGGQHAKHSTDTWSAFG</sequence>
<feature type="region of interest" description="Disordered" evidence="2">
    <location>
        <begin position="950"/>
        <end position="980"/>
    </location>
</feature>
<feature type="region of interest" description="Disordered" evidence="2">
    <location>
        <begin position="682"/>
        <end position="857"/>
    </location>
</feature>
<evidence type="ECO:0000256" key="1">
    <source>
        <dbReference type="SAM" id="Coils"/>
    </source>
</evidence>
<dbReference type="SMART" id="SM00027">
    <property type="entry name" value="EH"/>
    <property type="match status" value="2"/>
</dbReference>
<feature type="compositionally biased region" description="Polar residues" evidence="2">
    <location>
        <begin position="804"/>
        <end position="829"/>
    </location>
</feature>
<dbReference type="CDD" id="cd00052">
    <property type="entry name" value="EH"/>
    <property type="match status" value="2"/>
</dbReference>
<dbReference type="SUPFAM" id="SSF47473">
    <property type="entry name" value="EF-hand"/>
    <property type="match status" value="2"/>
</dbReference>
<dbReference type="OrthoDB" id="524326at2759"/>
<feature type="compositionally biased region" description="Basic and acidic residues" evidence="2">
    <location>
        <begin position="736"/>
        <end position="750"/>
    </location>
</feature>
<feature type="domain" description="EH" evidence="3">
    <location>
        <begin position="313"/>
        <end position="388"/>
    </location>
</feature>
<name>A0A9D4UE58_ADICA</name>
<organism evidence="5 6">
    <name type="scientific">Adiantum capillus-veneris</name>
    <name type="common">Maidenhair fern</name>
    <dbReference type="NCBI Taxonomy" id="13818"/>
    <lineage>
        <taxon>Eukaryota</taxon>
        <taxon>Viridiplantae</taxon>
        <taxon>Streptophyta</taxon>
        <taxon>Embryophyta</taxon>
        <taxon>Tracheophyta</taxon>
        <taxon>Polypodiopsida</taxon>
        <taxon>Polypodiidae</taxon>
        <taxon>Polypodiales</taxon>
        <taxon>Pteridineae</taxon>
        <taxon>Pteridaceae</taxon>
        <taxon>Vittarioideae</taxon>
        <taxon>Adiantum</taxon>
    </lineage>
</organism>
<evidence type="ECO:0000256" key="2">
    <source>
        <dbReference type="SAM" id="MobiDB-lite"/>
    </source>
</evidence>
<feature type="compositionally biased region" description="Polar residues" evidence="2">
    <location>
        <begin position="238"/>
        <end position="285"/>
    </location>
</feature>